<dbReference type="AlphaFoldDB" id="A0A6G0XK64"/>
<evidence type="ECO:0008006" key="4">
    <source>
        <dbReference type="Google" id="ProtNLM"/>
    </source>
</evidence>
<organism evidence="2 3">
    <name type="scientific">Aphanomyces euteiches</name>
    <dbReference type="NCBI Taxonomy" id="100861"/>
    <lineage>
        <taxon>Eukaryota</taxon>
        <taxon>Sar</taxon>
        <taxon>Stramenopiles</taxon>
        <taxon>Oomycota</taxon>
        <taxon>Saprolegniomycetes</taxon>
        <taxon>Saprolegniales</taxon>
        <taxon>Verrucalvaceae</taxon>
        <taxon>Aphanomyces</taxon>
    </lineage>
</organism>
<reference evidence="2 3" key="1">
    <citation type="submission" date="2019-07" db="EMBL/GenBank/DDBJ databases">
        <title>Genomics analysis of Aphanomyces spp. identifies a new class of oomycete effector associated with host adaptation.</title>
        <authorList>
            <person name="Gaulin E."/>
        </authorList>
    </citation>
    <scope>NUCLEOTIDE SEQUENCE [LARGE SCALE GENOMIC DNA]</scope>
    <source>
        <strain evidence="2 3">ATCC 201684</strain>
    </source>
</reference>
<sequence length="566" mass="64160">MQTILQIATQAENDFRHLFRSKDALVKLRALNADLQKSCDKGGDQVHNLLEVAMQKLVSKLSWDLHKNKDMTPASVGIPELLDLCIAGATENLLSNHAPYKILEELMDGQTIVICEKLWELLETRKAKLTTANFIPPYDGKDGKPPKTTKASLCLLRLSNTLLRRLSKTHNTVFCGRILAFLSFAFALSERSAVNLTGRSNVSNVTLFEDEATFNENTQNEVQETKLDYTLYKTFWDIQRYFRQPNLATESDAEWVAFTNELNTVLTAFESNAFNPKDIDQARDDSAYDDVDDERESFFQTKYLTNSRLFHLQLRDPILRECMLTQFLILFRHLEKTNAHQTQVNELFERVLDLLRATPSDGKGFSEMLIHVLDRENNWTQWKADKCKPYERFPVAEEPPSMEEGEEPPSKKMKPSDSALLDSLVHEDAASLLSKIQGSTRKTAVPVEDFIARFEEARDPENAMEKEYWPDNDKMVCWRTMRACMRNRINYMDKVIEGTGEMVEAILRVQNGGVPAASPAPSTSDEPAPADDSNASATPVKDEPTSDVNMEETQVTEEGEVGHATS</sequence>
<evidence type="ECO:0000313" key="2">
    <source>
        <dbReference type="EMBL" id="KAF0740772.1"/>
    </source>
</evidence>
<feature type="region of interest" description="Disordered" evidence="1">
    <location>
        <begin position="514"/>
        <end position="566"/>
    </location>
</feature>
<dbReference type="VEuPathDB" id="FungiDB:AeMF1_012861"/>
<evidence type="ECO:0000256" key="1">
    <source>
        <dbReference type="SAM" id="MobiDB-lite"/>
    </source>
</evidence>
<dbReference type="EMBL" id="VJMJ01000045">
    <property type="protein sequence ID" value="KAF0740772.1"/>
    <property type="molecule type" value="Genomic_DNA"/>
</dbReference>
<dbReference type="GO" id="GO:0000445">
    <property type="term" value="C:THO complex part of transcription export complex"/>
    <property type="evidence" value="ECO:0007669"/>
    <property type="project" value="TreeGrafter"/>
</dbReference>
<feature type="region of interest" description="Disordered" evidence="1">
    <location>
        <begin position="393"/>
        <end position="416"/>
    </location>
</feature>
<dbReference type="GO" id="GO:0006406">
    <property type="term" value="P:mRNA export from nucleus"/>
    <property type="evidence" value="ECO:0007669"/>
    <property type="project" value="TreeGrafter"/>
</dbReference>
<proteinExistence type="predicted"/>
<protein>
    <recommendedName>
        <fullName evidence="4">THO complex subunit 1</fullName>
    </recommendedName>
</protein>
<comment type="caution">
    <text evidence="2">The sequence shown here is derived from an EMBL/GenBank/DDBJ whole genome shotgun (WGS) entry which is preliminary data.</text>
</comment>
<accession>A0A6G0XK64</accession>
<gene>
    <name evidence="2" type="ORF">Ae201684_003902</name>
</gene>
<dbReference type="Proteomes" id="UP000481153">
    <property type="component" value="Unassembled WGS sequence"/>
</dbReference>
<dbReference type="PANTHER" id="PTHR13265">
    <property type="entry name" value="THO COMPLEX SUBUNIT 1"/>
    <property type="match status" value="1"/>
</dbReference>
<dbReference type="PANTHER" id="PTHR13265:SF0">
    <property type="entry name" value="HPR1"/>
    <property type="match status" value="1"/>
</dbReference>
<dbReference type="InterPro" id="IPR021861">
    <property type="entry name" value="THO_THOC1"/>
</dbReference>
<evidence type="ECO:0000313" key="3">
    <source>
        <dbReference type="Proteomes" id="UP000481153"/>
    </source>
</evidence>
<keyword evidence="3" id="KW-1185">Reference proteome</keyword>
<name>A0A6G0XK64_9STRA</name>
<dbReference type="Pfam" id="PF11957">
    <property type="entry name" value="efThoc1"/>
    <property type="match status" value="1"/>
</dbReference>